<dbReference type="GO" id="GO:0009307">
    <property type="term" value="P:DNA restriction-modification system"/>
    <property type="evidence" value="ECO:0007669"/>
    <property type="project" value="InterPro"/>
</dbReference>
<name>A0A1J1LPR4_9CYAN</name>
<accession>A0A1J1LPR4</accession>
<dbReference type="InterPro" id="IPR011335">
    <property type="entry name" value="Restrct_endonuc-II-like"/>
</dbReference>
<dbReference type="Pfam" id="PF14338">
    <property type="entry name" value="Mrr_N"/>
    <property type="match status" value="1"/>
</dbReference>
<evidence type="ECO:0000259" key="1">
    <source>
        <dbReference type="Pfam" id="PF04471"/>
    </source>
</evidence>
<dbReference type="Proteomes" id="UP000184315">
    <property type="component" value="Unassembled WGS sequence"/>
</dbReference>
<dbReference type="GO" id="GO:0003677">
    <property type="term" value="F:DNA binding"/>
    <property type="evidence" value="ECO:0007669"/>
    <property type="project" value="InterPro"/>
</dbReference>
<dbReference type="SUPFAM" id="SSF52980">
    <property type="entry name" value="Restriction endonuclease-like"/>
    <property type="match status" value="1"/>
</dbReference>
<dbReference type="AlphaFoldDB" id="A0A1J1LPR4"/>
<dbReference type="InterPro" id="IPR052906">
    <property type="entry name" value="Type_IV_Methyl-Rstrct_Enzyme"/>
</dbReference>
<dbReference type="PANTHER" id="PTHR30015:SF7">
    <property type="entry name" value="TYPE IV METHYL-DIRECTED RESTRICTION ENZYME ECOKMRR"/>
    <property type="match status" value="1"/>
</dbReference>
<evidence type="ECO:0000313" key="3">
    <source>
        <dbReference type="EMBL" id="CUR33545.1"/>
    </source>
</evidence>
<dbReference type="InterPro" id="IPR007560">
    <property type="entry name" value="Restrct_endonuc_IV_Mrr"/>
</dbReference>
<organism evidence="3 4">
    <name type="scientific">Planktothrix tepida PCC 9214</name>
    <dbReference type="NCBI Taxonomy" id="671072"/>
    <lineage>
        <taxon>Bacteria</taxon>
        <taxon>Bacillati</taxon>
        <taxon>Cyanobacteriota</taxon>
        <taxon>Cyanophyceae</taxon>
        <taxon>Oscillatoriophycideae</taxon>
        <taxon>Oscillatoriales</taxon>
        <taxon>Microcoleaceae</taxon>
        <taxon>Planktothrix</taxon>
    </lineage>
</organism>
<evidence type="ECO:0000313" key="4">
    <source>
        <dbReference type="Proteomes" id="UP000184315"/>
    </source>
</evidence>
<dbReference type="STRING" id="671072.PL9214520084"/>
<dbReference type="PANTHER" id="PTHR30015">
    <property type="entry name" value="MRR RESTRICTION SYSTEM PROTEIN"/>
    <property type="match status" value="1"/>
</dbReference>
<reference evidence="4" key="1">
    <citation type="submission" date="2015-10" db="EMBL/GenBank/DDBJ databases">
        <authorList>
            <person name="Regsiter A."/>
            <person name="william w."/>
        </authorList>
    </citation>
    <scope>NUCLEOTIDE SEQUENCE [LARGE SCALE GENOMIC DNA]</scope>
</reference>
<sequence>MSAIATSQTMNQSLNIPSHNDLFEPTIKALKSLGGSGTVQEIHDQVCQIQSFSEQQQSILHKQGPQTEIDYRLGWVRTYLKVYGVLESVGRGVWSLTEKGRNLQVINPKEINRFVNQTTRKKTEKVISESVEDINLLPQPTIETIESISDQDQIPANSDIWIEKLLEILQQIHPDSFERLCQRILRESGFIKVEVIGRKGDGGIDGIGVLKIALLSFQVFFQCKRYKGSVGPSEIRDFRGAMVGRTDKGLFLTTGTFTSSAKQEATRDGAPVLDLIDGEQLCQILKDLNLGVETKMIEVVEIDQNWFNHL</sequence>
<proteinExistence type="predicted"/>
<dbReference type="InterPro" id="IPR011856">
    <property type="entry name" value="tRNA_endonuc-like_dom_sf"/>
</dbReference>
<feature type="domain" description="Restriction system protein Mrr-like N-terminal" evidence="2">
    <location>
        <begin position="21"/>
        <end position="103"/>
    </location>
</feature>
<dbReference type="Pfam" id="PF04471">
    <property type="entry name" value="Mrr_cat"/>
    <property type="match status" value="1"/>
</dbReference>
<feature type="domain" description="Restriction endonuclease type IV Mrr" evidence="1">
    <location>
        <begin position="169"/>
        <end position="285"/>
    </location>
</feature>
<evidence type="ECO:0000259" key="2">
    <source>
        <dbReference type="Pfam" id="PF14338"/>
    </source>
</evidence>
<protein>
    <submittedName>
        <fullName evidence="3">Mrr restriction system protein-like protein</fullName>
    </submittedName>
</protein>
<dbReference type="EMBL" id="CZDF01000158">
    <property type="protein sequence ID" value="CUR33545.1"/>
    <property type="molecule type" value="Genomic_DNA"/>
</dbReference>
<dbReference type="GO" id="GO:0015666">
    <property type="term" value="F:restriction endodeoxyribonuclease activity"/>
    <property type="evidence" value="ECO:0007669"/>
    <property type="project" value="TreeGrafter"/>
</dbReference>
<dbReference type="InterPro" id="IPR025745">
    <property type="entry name" value="Mrr-like_N_dom"/>
</dbReference>
<dbReference type="Gene3D" id="3.40.1350.10">
    <property type="match status" value="1"/>
</dbReference>
<dbReference type="RefSeq" id="WP_245824286.1">
    <property type="nucleotide sequence ID" value="NZ_LN889803.1"/>
</dbReference>
<keyword evidence="4" id="KW-1185">Reference proteome</keyword>
<gene>
    <name evidence="3" type="ORF">PL9214520084</name>
</gene>